<dbReference type="SMART" id="SM00185">
    <property type="entry name" value="ARM"/>
    <property type="match status" value="3"/>
</dbReference>
<feature type="repeat" description="ARM" evidence="1">
    <location>
        <begin position="38"/>
        <end position="82"/>
    </location>
</feature>
<reference evidence="2 3" key="1">
    <citation type="journal article" date="2024" name="Nat. Commun.">
        <title>Phylogenomics reveals the evolutionary origins of lichenization in chlorophyte algae.</title>
        <authorList>
            <person name="Puginier C."/>
            <person name="Libourel C."/>
            <person name="Otte J."/>
            <person name="Skaloud P."/>
            <person name="Haon M."/>
            <person name="Grisel S."/>
            <person name="Petersen M."/>
            <person name="Berrin J.G."/>
            <person name="Delaux P.M."/>
            <person name="Dal Grande F."/>
            <person name="Keller J."/>
        </authorList>
    </citation>
    <scope>NUCLEOTIDE SEQUENCE [LARGE SCALE GENOMIC DNA]</scope>
    <source>
        <strain evidence="2 3">SAG 2043</strain>
    </source>
</reference>
<proteinExistence type="predicted"/>
<sequence length="458" mass="49678">MNHTQPSLFLHSAQLSALQALAALAEHPPNQLVMLSEGAVPPLVKLLWQDAVPQQFREIALMCLHSIAQQDTSMAMIKEANGVAALLLVIHSATQPQVRLWAYNILAKLTQDRACAQDVGNLNGVAGLVAALEAGVQDAGSWAALRVLVNGSDKLCLHLTRALSHVAALPFAKATLLNAGGVELFVEQLKSADFKSTTSSALVVATARALDALGTSPEAGHAIRAAGGIRALVAVLRSKQATWVAAAVIEALTSLADWEENAHELRRAGVLPVLRQLQASRHFNNSLADPLLDKLDLSPRALRCLSSVKQYRSPRQSSGVKFNLEANTISEFDMDADWPVTPNFASTALQQELAPWPGGHGGLRNLDEYDEDERHHVLWHLNPLRLVMHILHLVVKVPVGLGHLAGRHIGRHKTASTDDEFDYLPDYSIEDTWANPDIQWSVADLSSAAAREMFRADM</sequence>
<organism evidence="2 3">
    <name type="scientific">[Myrmecia] bisecta</name>
    <dbReference type="NCBI Taxonomy" id="41462"/>
    <lineage>
        <taxon>Eukaryota</taxon>
        <taxon>Viridiplantae</taxon>
        <taxon>Chlorophyta</taxon>
        <taxon>core chlorophytes</taxon>
        <taxon>Trebouxiophyceae</taxon>
        <taxon>Trebouxiales</taxon>
        <taxon>Trebouxiaceae</taxon>
        <taxon>Myrmecia</taxon>
    </lineage>
</organism>
<dbReference type="PANTHER" id="PTHR46241:SF1">
    <property type="entry name" value="OUTER DYNEIN ARM-DOCKING COMPLEX SUBUNIT 2"/>
    <property type="match status" value="1"/>
</dbReference>
<name>A0AAW1Q4F7_9CHLO</name>
<dbReference type="EMBL" id="JALJOR010000006">
    <property type="protein sequence ID" value="KAK9815722.1"/>
    <property type="molecule type" value="Genomic_DNA"/>
</dbReference>
<dbReference type="InterPro" id="IPR000225">
    <property type="entry name" value="Armadillo"/>
</dbReference>
<evidence type="ECO:0000256" key="1">
    <source>
        <dbReference type="PROSITE-ProRule" id="PRU00259"/>
    </source>
</evidence>
<gene>
    <name evidence="2" type="ORF">WJX72_008566</name>
</gene>
<dbReference type="InterPro" id="IPR016024">
    <property type="entry name" value="ARM-type_fold"/>
</dbReference>
<dbReference type="PANTHER" id="PTHR46241">
    <property type="entry name" value="ARMADILLO REPEAT-CONTAINING PROTEIN 4 ARMC4"/>
    <property type="match status" value="1"/>
</dbReference>
<dbReference type="AlphaFoldDB" id="A0AAW1Q4F7"/>
<dbReference type="Proteomes" id="UP001489004">
    <property type="component" value="Unassembled WGS sequence"/>
</dbReference>
<keyword evidence="3" id="KW-1185">Reference proteome</keyword>
<dbReference type="Gene3D" id="1.25.10.10">
    <property type="entry name" value="Leucine-rich Repeat Variant"/>
    <property type="match status" value="1"/>
</dbReference>
<dbReference type="SUPFAM" id="SSF48371">
    <property type="entry name" value="ARM repeat"/>
    <property type="match status" value="1"/>
</dbReference>
<accession>A0AAW1Q4F7</accession>
<dbReference type="InterPro" id="IPR011989">
    <property type="entry name" value="ARM-like"/>
</dbReference>
<evidence type="ECO:0000313" key="3">
    <source>
        <dbReference type="Proteomes" id="UP001489004"/>
    </source>
</evidence>
<evidence type="ECO:0000313" key="2">
    <source>
        <dbReference type="EMBL" id="KAK9815722.1"/>
    </source>
</evidence>
<dbReference type="PROSITE" id="PS50176">
    <property type="entry name" value="ARM_REPEAT"/>
    <property type="match status" value="1"/>
</dbReference>
<protein>
    <submittedName>
        <fullName evidence="2">Uncharacterized protein</fullName>
    </submittedName>
</protein>
<comment type="caution">
    <text evidence="2">The sequence shown here is derived from an EMBL/GenBank/DDBJ whole genome shotgun (WGS) entry which is preliminary data.</text>
</comment>